<organism evidence="7 8">
    <name type="scientific">Taxus chinensis</name>
    <name type="common">Chinese yew</name>
    <name type="synonym">Taxus wallichiana var. chinensis</name>
    <dbReference type="NCBI Taxonomy" id="29808"/>
    <lineage>
        <taxon>Eukaryota</taxon>
        <taxon>Viridiplantae</taxon>
        <taxon>Streptophyta</taxon>
        <taxon>Embryophyta</taxon>
        <taxon>Tracheophyta</taxon>
        <taxon>Spermatophyta</taxon>
        <taxon>Pinopsida</taxon>
        <taxon>Pinidae</taxon>
        <taxon>Conifers II</taxon>
        <taxon>Cupressales</taxon>
        <taxon>Taxaceae</taxon>
        <taxon>Taxus</taxon>
    </lineage>
</organism>
<name>A0AA38GWX6_TAXCH</name>
<evidence type="ECO:0000256" key="1">
    <source>
        <dbReference type="ARBA" id="ARBA00004123"/>
    </source>
</evidence>
<dbReference type="GO" id="GO:0003700">
    <property type="term" value="F:DNA-binding transcription factor activity"/>
    <property type="evidence" value="ECO:0007669"/>
    <property type="project" value="InterPro"/>
</dbReference>
<dbReference type="PRINTS" id="PR00367">
    <property type="entry name" value="ETHRSPELEMNT"/>
</dbReference>
<dbReference type="EMBL" id="JAHRHJ020000001">
    <property type="protein sequence ID" value="KAH9329087.1"/>
    <property type="molecule type" value="Genomic_DNA"/>
</dbReference>
<keyword evidence="4" id="KW-0804">Transcription</keyword>
<comment type="caution">
    <text evidence="7">The sequence shown here is derived from an EMBL/GenBank/DDBJ whole genome shotgun (WGS) entry which is preliminary data.</text>
</comment>
<accession>A0AA38GWX6</accession>
<gene>
    <name evidence="7" type="ORF">KI387_001195</name>
</gene>
<reference evidence="7 8" key="1">
    <citation type="journal article" date="2021" name="Nat. Plants">
        <title>The Taxus genome provides insights into paclitaxel biosynthesis.</title>
        <authorList>
            <person name="Xiong X."/>
            <person name="Gou J."/>
            <person name="Liao Q."/>
            <person name="Li Y."/>
            <person name="Zhou Q."/>
            <person name="Bi G."/>
            <person name="Li C."/>
            <person name="Du R."/>
            <person name="Wang X."/>
            <person name="Sun T."/>
            <person name="Guo L."/>
            <person name="Liang H."/>
            <person name="Lu P."/>
            <person name="Wu Y."/>
            <person name="Zhang Z."/>
            <person name="Ro D.K."/>
            <person name="Shang Y."/>
            <person name="Huang S."/>
            <person name="Yan J."/>
        </authorList>
    </citation>
    <scope>NUCLEOTIDE SEQUENCE [LARGE SCALE GENOMIC DNA]</scope>
    <source>
        <strain evidence="7">Ta-2019</strain>
    </source>
</reference>
<dbReference type="GO" id="GO:0005634">
    <property type="term" value="C:nucleus"/>
    <property type="evidence" value="ECO:0007669"/>
    <property type="project" value="UniProtKB-SubCell"/>
</dbReference>
<evidence type="ECO:0000259" key="6">
    <source>
        <dbReference type="PROSITE" id="PS51032"/>
    </source>
</evidence>
<dbReference type="InterPro" id="IPR036955">
    <property type="entry name" value="AP2/ERF_dom_sf"/>
</dbReference>
<dbReference type="SUPFAM" id="SSF54171">
    <property type="entry name" value="DNA-binding domain"/>
    <property type="match status" value="1"/>
</dbReference>
<dbReference type="InterPro" id="IPR044808">
    <property type="entry name" value="ERF_plant"/>
</dbReference>
<dbReference type="AlphaFoldDB" id="A0AA38GWX6"/>
<feature type="domain" description="AP2/ERF" evidence="6">
    <location>
        <begin position="71"/>
        <end position="128"/>
    </location>
</feature>
<dbReference type="PROSITE" id="PS51032">
    <property type="entry name" value="AP2_ERF"/>
    <property type="match status" value="1"/>
</dbReference>
<protein>
    <recommendedName>
        <fullName evidence="6">AP2/ERF domain-containing protein</fullName>
    </recommendedName>
</protein>
<dbReference type="InterPro" id="IPR001471">
    <property type="entry name" value="AP2/ERF_dom"/>
</dbReference>
<dbReference type="PANTHER" id="PTHR31190:SF473">
    <property type="entry name" value="OS05G0437100 PROTEIN"/>
    <property type="match status" value="1"/>
</dbReference>
<evidence type="ECO:0000313" key="8">
    <source>
        <dbReference type="Proteomes" id="UP000824469"/>
    </source>
</evidence>
<dbReference type="Gene3D" id="3.30.730.10">
    <property type="entry name" value="AP2/ERF domain"/>
    <property type="match status" value="1"/>
</dbReference>
<dbReference type="FunFam" id="3.30.730.10:FF:000001">
    <property type="entry name" value="Ethylene-responsive transcription factor 2"/>
    <property type="match status" value="1"/>
</dbReference>
<dbReference type="Pfam" id="PF00847">
    <property type="entry name" value="AP2"/>
    <property type="match status" value="1"/>
</dbReference>
<dbReference type="SMART" id="SM00380">
    <property type="entry name" value="AP2"/>
    <property type="match status" value="1"/>
</dbReference>
<evidence type="ECO:0000256" key="4">
    <source>
        <dbReference type="ARBA" id="ARBA00023163"/>
    </source>
</evidence>
<keyword evidence="2" id="KW-0805">Transcription regulation</keyword>
<keyword evidence="5" id="KW-0539">Nucleus</keyword>
<dbReference type="GO" id="GO:0003677">
    <property type="term" value="F:DNA binding"/>
    <property type="evidence" value="ECO:0007669"/>
    <property type="project" value="UniProtKB-KW"/>
</dbReference>
<evidence type="ECO:0000313" key="7">
    <source>
        <dbReference type="EMBL" id="KAH9329087.1"/>
    </source>
</evidence>
<dbReference type="CDD" id="cd00018">
    <property type="entry name" value="AP2"/>
    <property type="match status" value="1"/>
</dbReference>
<keyword evidence="3" id="KW-0238">DNA-binding</keyword>
<evidence type="ECO:0000256" key="2">
    <source>
        <dbReference type="ARBA" id="ARBA00023015"/>
    </source>
</evidence>
<evidence type="ECO:0000256" key="3">
    <source>
        <dbReference type="ARBA" id="ARBA00023125"/>
    </source>
</evidence>
<sequence length="214" mass="24617">MIRTRRQSQNQSASRQKSMICHFWWHLLEDIQKQKPIGSDDGRLKIKDYYKLPEIVQEYHHQQQQQQRKRRYRGVRQRPWGKWAAEIRDPKKAARVWLGTFETAEDAAKAYDDAALKFRGTRAKLNFPENATLEDHKNNNKNNVGVNSNDRSGIVVSGAQHPAANSTIKQSPVIPNSEISALLQNRVAIEHGAAYSDFLQRGYPPPMPCLSQFP</sequence>
<feature type="non-terminal residue" evidence="7">
    <location>
        <position position="214"/>
    </location>
</feature>
<dbReference type="GO" id="GO:0009873">
    <property type="term" value="P:ethylene-activated signaling pathway"/>
    <property type="evidence" value="ECO:0007669"/>
    <property type="project" value="InterPro"/>
</dbReference>
<dbReference type="Proteomes" id="UP000824469">
    <property type="component" value="Unassembled WGS sequence"/>
</dbReference>
<keyword evidence="8" id="KW-1185">Reference proteome</keyword>
<dbReference type="PANTHER" id="PTHR31190">
    <property type="entry name" value="DNA-BINDING DOMAIN"/>
    <property type="match status" value="1"/>
</dbReference>
<dbReference type="InterPro" id="IPR016177">
    <property type="entry name" value="DNA-bd_dom_sf"/>
</dbReference>
<evidence type="ECO:0000256" key="5">
    <source>
        <dbReference type="ARBA" id="ARBA00023242"/>
    </source>
</evidence>
<proteinExistence type="predicted"/>
<comment type="subcellular location">
    <subcellularLocation>
        <location evidence="1">Nucleus</location>
    </subcellularLocation>
</comment>